<feature type="transmembrane region" description="Helical" evidence="6">
    <location>
        <begin position="373"/>
        <end position="393"/>
    </location>
</feature>
<dbReference type="GO" id="GO:0022857">
    <property type="term" value="F:transmembrane transporter activity"/>
    <property type="evidence" value="ECO:0007669"/>
    <property type="project" value="InterPro"/>
</dbReference>
<sequence>MSTKKLGFWILTALVVGNMVGTGIFMLPGSLRSVASPLGVISAWLVTGFGVLTLALVFGNLSLRKPHLTGGPQLYAKELFKSGSKMATLSGFMSTWGYWIGSLIGNIAVITSFAGYLSTFFPILLSQAELFTMGEFTLKVGNALTFIVCTVLLWGVHFIVLQGANGAGKINFIATAAKVISFFLFIVIGLFAFEKANIMPFVAPTVNEIGQSVGLLGQVNSAAVITLWAFIGVESAVVFGSRAKRQVDVKRATVLGLFIALAIYIGISTLVMGLLPHDQLVTSEKPLIDAFSTVTGPVGGQILAAIGLVSFFGSTIGWIMLSAEVPYQAAKQGMFMPQFLKTNKNGMPVFSMIVTNAVGQLFIFSTISSSISAAFQFMIVVATLSYLVPYLISSLFQLKLVITGDTYADGKGRIADGIIAAFALLYSIWVIYAGTADLKTFSMGVILLLSSLLFYKWVQPVASVNEN</sequence>
<dbReference type="OrthoDB" id="9762947at2"/>
<dbReference type="Gene3D" id="1.20.1740.10">
    <property type="entry name" value="Amino acid/polyamine transporter I"/>
    <property type="match status" value="1"/>
</dbReference>
<proteinExistence type="predicted"/>
<dbReference type="PATRIC" id="fig|1679170.3.peg.4278"/>
<dbReference type="InterPro" id="IPR050367">
    <property type="entry name" value="APC_superfamily"/>
</dbReference>
<evidence type="ECO:0000256" key="3">
    <source>
        <dbReference type="ARBA" id="ARBA00022692"/>
    </source>
</evidence>
<keyword evidence="4 6" id="KW-1133">Transmembrane helix</keyword>
<keyword evidence="2" id="KW-1003">Cell membrane</keyword>
<keyword evidence="5 6" id="KW-0472">Membrane</keyword>
<dbReference type="STRING" id="1679170.AC625_18885"/>
<keyword evidence="3 6" id="KW-0812">Transmembrane</keyword>
<name>A0A0K9GXK0_9BACI</name>
<dbReference type="Proteomes" id="UP000037146">
    <property type="component" value="Unassembled WGS sequence"/>
</dbReference>
<keyword evidence="8" id="KW-1185">Reference proteome</keyword>
<organism evidence="7 8">
    <name type="scientific">Peribacillus loiseleuriae</name>
    <dbReference type="NCBI Taxonomy" id="1679170"/>
    <lineage>
        <taxon>Bacteria</taxon>
        <taxon>Bacillati</taxon>
        <taxon>Bacillota</taxon>
        <taxon>Bacilli</taxon>
        <taxon>Bacillales</taxon>
        <taxon>Bacillaceae</taxon>
        <taxon>Peribacillus</taxon>
    </lineage>
</organism>
<accession>A0A0K9GXK0</accession>
<dbReference type="Pfam" id="PF13520">
    <property type="entry name" value="AA_permease_2"/>
    <property type="match status" value="1"/>
</dbReference>
<dbReference type="InterPro" id="IPR002293">
    <property type="entry name" value="AA/rel_permease1"/>
</dbReference>
<evidence type="ECO:0000256" key="4">
    <source>
        <dbReference type="ARBA" id="ARBA00022989"/>
    </source>
</evidence>
<feature type="transmembrane region" description="Helical" evidence="6">
    <location>
        <begin position="302"/>
        <end position="325"/>
    </location>
</feature>
<feature type="transmembrane region" description="Helical" evidence="6">
    <location>
        <begin position="39"/>
        <end position="58"/>
    </location>
</feature>
<protein>
    <submittedName>
        <fullName evidence="7">Arginine:ornithine antiporter</fullName>
    </submittedName>
</protein>
<dbReference type="GO" id="GO:0005886">
    <property type="term" value="C:plasma membrane"/>
    <property type="evidence" value="ECO:0007669"/>
    <property type="project" value="UniProtKB-SubCell"/>
</dbReference>
<feature type="transmembrane region" description="Helical" evidence="6">
    <location>
        <begin position="96"/>
        <end position="123"/>
    </location>
</feature>
<evidence type="ECO:0000313" key="8">
    <source>
        <dbReference type="Proteomes" id="UP000037146"/>
    </source>
</evidence>
<dbReference type="RefSeq" id="WP_049682702.1">
    <property type="nucleotide sequence ID" value="NZ_LFZW01000001.1"/>
</dbReference>
<feature type="transmembrane region" description="Helical" evidence="6">
    <location>
        <begin position="213"/>
        <end position="240"/>
    </location>
</feature>
<comment type="caution">
    <text evidence="7">The sequence shown here is derived from an EMBL/GenBank/DDBJ whole genome shotgun (WGS) entry which is preliminary data.</text>
</comment>
<feature type="transmembrane region" description="Helical" evidence="6">
    <location>
        <begin position="414"/>
        <end position="434"/>
    </location>
</feature>
<comment type="subcellular location">
    <subcellularLocation>
        <location evidence="1">Cell membrane</location>
        <topology evidence="1">Multi-pass membrane protein</topology>
    </subcellularLocation>
</comment>
<dbReference type="PANTHER" id="PTHR42770:SF14">
    <property type="entry name" value="ARGININE_ORNITHINE ANTIPORTER-RELATED"/>
    <property type="match status" value="1"/>
</dbReference>
<reference evidence="8" key="1">
    <citation type="submission" date="2015-07" db="EMBL/GenBank/DDBJ databases">
        <title>Genome sequencing project for genomic taxonomy and phylogenomics of Bacillus-like bacteria.</title>
        <authorList>
            <person name="Liu B."/>
            <person name="Wang J."/>
            <person name="Zhu Y."/>
            <person name="Liu G."/>
            <person name="Chen Q."/>
            <person name="Chen Z."/>
            <person name="Lan J."/>
            <person name="Che J."/>
            <person name="Ge C."/>
            <person name="Shi H."/>
            <person name="Pan Z."/>
            <person name="Liu X."/>
        </authorList>
    </citation>
    <scope>NUCLEOTIDE SEQUENCE [LARGE SCALE GENOMIC DNA]</scope>
    <source>
        <strain evidence="8">FJAT-27997</strain>
    </source>
</reference>
<feature type="transmembrane region" description="Helical" evidence="6">
    <location>
        <begin position="440"/>
        <end position="458"/>
    </location>
</feature>
<dbReference type="PANTHER" id="PTHR42770">
    <property type="entry name" value="AMINO ACID TRANSPORTER-RELATED"/>
    <property type="match status" value="1"/>
</dbReference>
<feature type="transmembrane region" description="Helical" evidence="6">
    <location>
        <begin position="346"/>
        <end position="367"/>
    </location>
</feature>
<gene>
    <name evidence="7" type="ORF">AC625_18885</name>
</gene>
<feature type="transmembrane region" description="Helical" evidence="6">
    <location>
        <begin position="143"/>
        <end position="160"/>
    </location>
</feature>
<dbReference type="EMBL" id="LFZW01000001">
    <property type="protein sequence ID" value="KMY51355.1"/>
    <property type="molecule type" value="Genomic_DNA"/>
</dbReference>
<evidence type="ECO:0000313" key="7">
    <source>
        <dbReference type="EMBL" id="KMY51355.1"/>
    </source>
</evidence>
<feature type="transmembrane region" description="Helical" evidence="6">
    <location>
        <begin position="172"/>
        <end position="193"/>
    </location>
</feature>
<evidence type="ECO:0000256" key="6">
    <source>
        <dbReference type="SAM" id="Phobius"/>
    </source>
</evidence>
<feature type="transmembrane region" description="Helical" evidence="6">
    <location>
        <begin position="7"/>
        <end position="27"/>
    </location>
</feature>
<evidence type="ECO:0000256" key="5">
    <source>
        <dbReference type="ARBA" id="ARBA00023136"/>
    </source>
</evidence>
<dbReference type="PIRSF" id="PIRSF006060">
    <property type="entry name" value="AA_transporter"/>
    <property type="match status" value="1"/>
</dbReference>
<evidence type="ECO:0000256" key="1">
    <source>
        <dbReference type="ARBA" id="ARBA00004651"/>
    </source>
</evidence>
<feature type="transmembrane region" description="Helical" evidence="6">
    <location>
        <begin position="252"/>
        <end position="275"/>
    </location>
</feature>
<evidence type="ECO:0000256" key="2">
    <source>
        <dbReference type="ARBA" id="ARBA00022475"/>
    </source>
</evidence>
<dbReference type="AlphaFoldDB" id="A0A0K9GXK0"/>